<name>A0A0E9V248_ANGAN</name>
<protein>
    <recommendedName>
        <fullName evidence="3">Secreted protein</fullName>
    </recommendedName>
</protein>
<accession>A0A0E9V248</accession>
<dbReference type="AlphaFoldDB" id="A0A0E9V248"/>
<reference evidence="2" key="2">
    <citation type="journal article" date="2015" name="Fish Shellfish Immunol.">
        <title>Early steps in the European eel (Anguilla anguilla)-Vibrio vulnificus interaction in the gills: Role of the RtxA13 toxin.</title>
        <authorList>
            <person name="Callol A."/>
            <person name="Pajuelo D."/>
            <person name="Ebbesson L."/>
            <person name="Teles M."/>
            <person name="MacKenzie S."/>
            <person name="Amaro C."/>
        </authorList>
    </citation>
    <scope>NUCLEOTIDE SEQUENCE</scope>
</reference>
<evidence type="ECO:0000313" key="2">
    <source>
        <dbReference type="EMBL" id="JAH72219.1"/>
    </source>
</evidence>
<evidence type="ECO:0000256" key="1">
    <source>
        <dbReference type="SAM" id="SignalP"/>
    </source>
</evidence>
<sequence length="84" mass="9451">MYACLCVFYLSVCLCTCVFVSFLHVRQPGSNPGFLESKPCHLSHLPSVHFTHLALKMALNTLFKHFKPHQDQIAKTGGAYPGWE</sequence>
<proteinExistence type="predicted"/>
<evidence type="ECO:0008006" key="3">
    <source>
        <dbReference type="Google" id="ProtNLM"/>
    </source>
</evidence>
<reference evidence="2" key="1">
    <citation type="submission" date="2014-11" db="EMBL/GenBank/DDBJ databases">
        <authorList>
            <person name="Amaro Gonzalez C."/>
        </authorList>
    </citation>
    <scope>NUCLEOTIDE SEQUENCE</scope>
</reference>
<feature type="signal peptide" evidence="1">
    <location>
        <begin position="1"/>
        <end position="15"/>
    </location>
</feature>
<feature type="chain" id="PRO_5012384595" description="Secreted protein" evidence="1">
    <location>
        <begin position="16"/>
        <end position="84"/>
    </location>
</feature>
<keyword evidence="1" id="KW-0732">Signal</keyword>
<organism evidence="2">
    <name type="scientific">Anguilla anguilla</name>
    <name type="common">European freshwater eel</name>
    <name type="synonym">Muraena anguilla</name>
    <dbReference type="NCBI Taxonomy" id="7936"/>
    <lineage>
        <taxon>Eukaryota</taxon>
        <taxon>Metazoa</taxon>
        <taxon>Chordata</taxon>
        <taxon>Craniata</taxon>
        <taxon>Vertebrata</taxon>
        <taxon>Euteleostomi</taxon>
        <taxon>Actinopterygii</taxon>
        <taxon>Neopterygii</taxon>
        <taxon>Teleostei</taxon>
        <taxon>Anguilliformes</taxon>
        <taxon>Anguillidae</taxon>
        <taxon>Anguilla</taxon>
    </lineage>
</organism>
<dbReference type="EMBL" id="GBXM01036358">
    <property type="protein sequence ID" value="JAH72219.1"/>
    <property type="molecule type" value="Transcribed_RNA"/>
</dbReference>